<comment type="caution">
    <text evidence="4">The sequence shown here is derived from an EMBL/GenBank/DDBJ whole genome shotgun (WGS) entry which is preliminary data.</text>
</comment>
<feature type="region of interest" description="Disordered" evidence="1">
    <location>
        <begin position="257"/>
        <end position="382"/>
    </location>
</feature>
<name>A0A0G2GW13_9PEZI</name>
<feature type="compositionally biased region" description="Polar residues" evidence="1">
    <location>
        <begin position="357"/>
        <end position="368"/>
    </location>
</feature>
<keyword evidence="2" id="KW-0812">Transmembrane</keyword>
<feature type="compositionally biased region" description="Low complexity" evidence="1">
    <location>
        <begin position="204"/>
        <end position="219"/>
    </location>
</feature>
<feature type="compositionally biased region" description="Basic and acidic residues" evidence="1">
    <location>
        <begin position="369"/>
        <end position="382"/>
    </location>
</feature>
<dbReference type="InterPro" id="IPR056019">
    <property type="entry name" value="DUF7598"/>
</dbReference>
<evidence type="ECO:0000256" key="1">
    <source>
        <dbReference type="SAM" id="MobiDB-lite"/>
    </source>
</evidence>
<accession>A0A0G2GW13</accession>
<evidence type="ECO:0000256" key="2">
    <source>
        <dbReference type="SAM" id="Phobius"/>
    </source>
</evidence>
<feature type="region of interest" description="Disordered" evidence="1">
    <location>
        <begin position="191"/>
        <end position="224"/>
    </location>
</feature>
<keyword evidence="2" id="KW-1133">Transmembrane helix</keyword>
<feature type="transmembrane region" description="Helical" evidence="2">
    <location>
        <begin position="57"/>
        <end position="78"/>
    </location>
</feature>
<gene>
    <name evidence="4" type="ORF">UCDDS831_g00820</name>
</gene>
<feature type="transmembrane region" description="Helical" evidence="2">
    <location>
        <begin position="121"/>
        <end position="148"/>
    </location>
</feature>
<evidence type="ECO:0000313" key="4">
    <source>
        <dbReference type="EMBL" id="KKY27418.1"/>
    </source>
</evidence>
<evidence type="ECO:0000313" key="5">
    <source>
        <dbReference type="Proteomes" id="UP000034182"/>
    </source>
</evidence>
<dbReference type="Pfam" id="PF24535">
    <property type="entry name" value="DUF7598"/>
    <property type="match status" value="1"/>
</dbReference>
<proteinExistence type="predicted"/>
<feature type="compositionally biased region" description="Polar residues" evidence="1">
    <location>
        <begin position="191"/>
        <end position="202"/>
    </location>
</feature>
<sequence length="382" mass="41936">MSLLISKNLAGPAYIILNVVRALNIVGLLMVATASFLMLVKTIVVSRFFFFDGCSHVITACISLFLIASEACLFRSYFRKNWPLFSPEHGFVALGLAMILLGVNTLGNLNKDATSAANLGMPFWSVVISSGVIILVLGFVNIVVSYVFRDTRLRITARKVRSKGAVSIQDAEAQLEAEKTLSIKSSMQSMTLNQSPWSTPSRKSPAQSSAHQPASLHSPQPTYSPTRTIFQQARASLLPSHFRTSRYTASNYSRSFFGGRADDDEKPPVPALPPYYPAASETPSFREKTGRSTHKKSASEGSVRSTSTKRHSKRSSLGRFPINISSPLSTNPRFASLVNGVKKPDLAHHPSQRQRRLTASENNNGNSGNDKEDNPYELPHDF</sequence>
<reference evidence="4 5" key="1">
    <citation type="submission" date="2015-03" db="EMBL/GenBank/DDBJ databases">
        <authorList>
            <person name="Morales-Cruz A."/>
            <person name="Amrine K.C."/>
            <person name="Cantu D."/>
        </authorList>
    </citation>
    <scope>NUCLEOTIDE SEQUENCE [LARGE SCALE GENOMIC DNA]</scope>
    <source>
        <strain evidence="4">DS831</strain>
    </source>
</reference>
<feature type="transmembrane region" description="Helical" evidence="2">
    <location>
        <begin position="12"/>
        <end position="37"/>
    </location>
</feature>
<reference evidence="4 5" key="2">
    <citation type="submission" date="2015-05" db="EMBL/GenBank/DDBJ databases">
        <title>Distinctive expansion of gene families associated with plant cell wall degradation and secondary metabolism in the genomes of grapevine trunk pathogens.</title>
        <authorList>
            <person name="Lawrence D.P."/>
            <person name="Travadon R."/>
            <person name="Rolshausen P.E."/>
            <person name="Baumgartner K."/>
        </authorList>
    </citation>
    <scope>NUCLEOTIDE SEQUENCE [LARGE SCALE GENOMIC DNA]</scope>
    <source>
        <strain evidence="4">DS831</strain>
    </source>
</reference>
<feature type="domain" description="DUF7598" evidence="3">
    <location>
        <begin position="13"/>
        <end position="147"/>
    </location>
</feature>
<organism evidence="4 5">
    <name type="scientific">Diplodia seriata</name>
    <dbReference type="NCBI Taxonomy" id="420778"/>
    <lineage>
        <taxon>Eukaryota</taxon>
        <taxon>Fungi</taxon>
        <taxon>Dikarya</taxon>
        <taxon>Ascomycota</taxon>
        <taxon>Pezizomycotina</taxon>
        <taxon>Dothideomycetes</taxon>
        <taxon>Dothideomycetes incertae sedis</taxon>
        <taxon>Botryosphaeriales</taxon>
        <taxon>Botryosphaeriaceae</taxon>
        <taxon>Diplodia</taxon>
    </lineage>
</organism>
<dbReference type="AlphaFoldDB" id="A0A0G2GW13"/>
<feature type="compositionally biased region" description="Basic residues" evidence="1">
    <location>
        <begin position="307"/>
        <end position="316"/>
    </location>
</feature>
<keyword evidence="2" id="KW-0472">Membrane</keyword>
<evidence type="ECO:0000259" key="3">
    <source>
        <dbReference type="Pfam" id="PF24535"/>
    </source>
</evidence>
<protein>
    <recommendedName>
        <fullName evidence="3">DUF7598 domain-containing protein</fullName>
    </recommendedName>
</protein>
<feature type="compositionally biased region" description="Polar residues" evidence="1">
    <location>
        <begin position="323"/>
        <end position="333"/>
    </location>
</feature>
<dbReference type="Proteomes" id="UP000034182">
    <property type="component" value="Unassembled WGS sequence"/>
</dbReference>
<feature type="transmembrane region" description="Helical" evidence="2">
    <location>
        <begin position="90"/>
        <end position="109"/>
    </location>
</feature>
<dbReference type="EMBL" id="LAQI01000021">
    <property type="protein sequence ID" value="KKY27418.1"/>
    <property type="molecule type" value="Genomic_DNA"/>
</dbReference>